<feature type="chain" id="PRO_5045950664" description="DUF2059 domain-containing protein" evidence="1">
    <location>
        <begin position="22"/>
        <end position="150"/>
    </location>
</feature>
<dbReference type="Pfam" id="PF09832">
    <property type="entry name" value="DUF2059"/>
    <property type="match status" value="1"/>
</dbReference>
<accession>A0ABR7MA00</accession>
<evidence type="ECO:0000313" key="4">
    <source>
        <dbReference type="Proteomes" id="UP000765802"/>
    </source>
</evidence>
<keyword evidence="4" id="KW-1185">Reference proteome</keyword>
<evidence type="ECO:0000313" key="3">
    <source>
        <dbReference type="EMBL" id="MBC6491797.1"/>
    </source>
</evidence>
<dbReference type="InterPro" id="IPR018637">
    <property type="entry name" value="DUF2059"/>
</dbReference>
<evidence type="ECO:0000259" key="2">
    <source>
        <dbReference type="Pfam" id="PF09832"/>
    </source>
</evidence>
<gene>
    <name evidence="3" type="ORF">BC349_12110</name>
</gene>
<feature type="signal peptide" evidence="1">
    <location>
        <begin position="1"/>
        <end position="21"/>
    </location>
</feature>
<dbReference type="Proteomes" id="UP000765802">
    <property type="component" value="Unassembled WGS sequence"/>
</dbReference>
<sequence>MHMIKFILIAVVISISQVVSAQKGASVPKVRELMELSGSGKLGVQVMNQMVSSFKNQLTEVPASFWDEFMKEVTGEELVELVVPIYAKHFTDAEIDELIKFYKTPVGRKLIEKLPFITQESYAVGEAWGQKLGEKVIGRLKEKGYLKDDQ</sequence>
<evidence type="ECO:0000256" key="1">
    <source>
        <dbReference type="SAM" id="SignalP"/>
    </source>
</evidence>
<keyword evidence="1" id="KW-0732">Signal</keyword>
<proteinExistence type="predicted"/>
<feature type="domain" description="DUF2059" evidence="2">
    <location>
        <begin position="76"/>
        <end position="133"/>
    </location>
</feature>
<dbReference type="EMBL" id="MBUA01000023">
    <property type="protein sequence ID" value="MBC6491797.1"/>
    <property type="molecule type" value="Genomic_DNA"/>
</dbReference>
<organism evidence="3 4">
    <name type="scientific">Flavihumibacter stibioxidans</name>
    <dbReference type="NCBI Taxonomy" id="1834163"/>
    <lineage>
        <taxon>Bacteria</taxon>
        <taxon>Pseudomonadati</taxon>
        <taxon>Bacteroidota</taxon>
        <taxon>Chitinophagia</taxon>
        <taxon>Chitinophagales</taxon>
        <taxon>Chitinophagaceae</taxon>
        <taxon>Flavihumibacter</taxon>
    </lineage>
</organism>
<protein>
    <recommendedName>
        <fullName evidence="2">DUF2059 domain-containing protein</fullName>
    </recommendedName>
</protein>
<comment type="caution">
    <text evidence="3">The sequence shown here is derived from an EMBL/GenBank/DDBJ whole genome shotgun (WGS) entry which is preliminary data.</text>
</comment>
<reference evidence="3 4" key="1">
    <citation type="submission" date="2016-07" db="EMBL/GenBank/DDBJ databases">
        <title>Genome analysis of Flavihumibacter stibioxidans YS-17.</title>
        <authorList>
            <person name="Shi K."/>
            <person name="Han Y."/>
            <person name="Wang G."/>
        </authorList>
    </citation>
    <scope>NUCLEOTIDE SEQUENCE [LARGE SCALE GENOMIC DNA]</scope>
    <source>
        <strain evidence="3 4">YS-17</strain>
    </source>
</reference>
<name>A0ABR7MA00_9BACT</name>